<evidence type="ECO:0000313" key="6">
    <source>
        <dbReference type="Proteomes" id="UP001596147"/>
    </source>
</evidence>
<dbReference type="CDD" id="cd06170">
    <property type="entry name" value="LuxR_C_like"/>
    <property type="match status" value="1"/>
</dbReference>
<protein>
    <submittedName>
        <fullName evidence="5">Response regulator transcription factor</fullName>
    </submittedName>
</protein>
<proteinExistence type="predicted"/>
<evidence type="ECO:0000313" key="5">
    <source>
        <dbReference type="EMBL" id="MFC5465547.1"/>
    </source>
</evidence>
<sequence length="209" mass="24193">MQNISVIMESKLLREVLLDIIKDTISNVVVSTISSLEQQKIYQPENIGDLLFIDVEANVDVLKAIKFYQDHQKKVIVWTSGNPKDRLQNLFLQRVDGYFYSGMEKEEIISAILMVQEGEVYIHPRLSPILLDAYIKKESTLVEKPKTLLTQREWEILELLTKGYSNDEISYHLEIKNRTVKNHVSSLLKKLNATSRTNAVSIALKNRWF</sequence>
<dbReference type="Gene3D" id="3.40.50.2300">
    <property type="match status" value="1"/>
</dbReference>
<dbReference type="InterPro" id="IPR036388">
    <property type="entry name" value="WH-like_DNA-bd_sf"/>
</dbReference>
<dbReference type="InterPro" id="IPR016032">
    <property type="entry name" value="Sig_transdc_resp-reg_C-effctor"/>
</dbReference>
<dbReference type="PANTHER" id="PTHR44688">
    <property type="entry name" value="DNA-BINDING TRANSCRIPTIONAL ACTIVATOR DEVR_DOSR"/>
    <property type="match status" value="1"/>
</dbReference>
<dbReference type="PROSITE" id="PS00622">
    <property type="entry name" value="HTH_LUXR_1"/>
    <property type="match status" value="1"/>
</dbReference>
<keyword evidence="1" id="KW-0805">Transcription regulation</keyword>
<evidence type="ECO:0000256" key="2">
    <source>
        <dbReference type="ARBA" id="ARBA00023125"/>
    </source>
</evidence>
<dbReference type="Pfam" id="PF00196">
    <property type="entry name" value="GerE"/>
    <property type="match status" value="1"/>
</dbReference>
<comment type="caution">
    <text evidence="5">The sequence shown here is derived from an EMBL/GenBank/DDBJ whole genome shotgun (WGS) entry which is preliminary data.</text>
</comment>
<keyword evidence="3" id="KW-0804">Transcription</keyword>
<keyword evidence="6" id="KW-1185">Reference proteome</keyword>
<dbReference type="PROSITE" id="PS50043">
    <property type="entry name" value="HTH_LUXR_2"/>
    <property type="match status" value="1"/>
</dbReference>
<dbReference type="SUPFAM" id="SSF46894">
    <property type="entry name" value="C-terminal effector domain of the bipartite response regulators"/>
    <property type="match status" value="1"/>
</dbReference>
<dbReference type="EMBL" id="JBHSMC010000015">
    <property type="protein sequence ID" value="MFC5465547.1"/>
    <property type="molecule type" value="Genomic_DNA"/>
</dbReference>
<reference evidence="6" key="1">
    <citation type="journal article" date="2019" name="Int. J. Syst. Evol. Microbiol.">
        <title>The Global Catalogue of Microorganisms (GCM) 10K type strain sequencing project: providing services to taxonomists for standard genome sequencing and annotation.</title>
        <authorList>
            <consortium name="The Broad Institute Genomics Platform"/>
            <consortium name="The Broad Institute Genome Sequencing Center for Infectious Disease"/>
            <person name="Wu L."/>
            <person name="Ma J."/>
        </authorList>
    </citation>
    <scope>NUCLEOTIDE SEQUENCE [LARGE SCALE GENOMIC DNA]</scope>
    <source>
        <strain evidence="6">CGMCC 1.12237</strain>
    </source>
</reference>
<evidence type="ECO:0000256" key="3">
    <source>
        <dbReference type="ARBA" id="ARBA00023163"/>
    </source>
</evidence>
<feature type="domain" description="HTH luxR-type" evidence="4">
    <location>
        <begin position="142"/>
        <end position="207"/>
    </location>
</feature>
<evidence type="ECO:0000259" key="4">
    <source>
        <dbReference type="PROSITE" id="PS50043"/>
    </source>
</evidence>
<dbReference type="Gene3D" id="1.10.10.10">
    <property type="entry name" value="Winged helix-like DNA-binding domain superfamily/Winged helix DNA-binding domain"/>
    <property type="match status" value="1"/>
</dbReference>
<accession>A0ABW0LKX2</accession>
<organism evidence="5 6">
    <name type="scientific">Lederbergia graminis</name>
    <dbReference type="NCBI Taxonomy" id="735518"/>
    <lineage>
        <taxon>Bacteria</taxon>
        <taxon>Bacillati</taxon>
        <taxon>Bacillota</taxon>
        <taxon>Bacilli</taxon>
        <taxon>Bacillales</taxon>
        <taxon>Bacillaceae</taxon>
        <taxon>Lederbergia</taxon>
    </lineage>
</organism>
<evidence type="ECO:0000256" key="1">
    <source>
        <dbReference type="ARBA" id="ARBA00023015"/>
    </source>
</evidence>
<dbReference type="Proteomes" id="UP001596147">
    <property type="component" value="Unassembled WGS sequence"/>
</dbReference>
<dbReference type="PRINTS" id="PR00038">
    <property type="entry name" value="HTHLUXR"/>
</dbReference>
<gene>
    <name evidence="5" type="ORF">ACFPM4_12420</name>
</gene>
<dbReference type="RefSeq" id="WP_382352119.1">
    <property type="nucleotide sequence ID" value="NZ_JBHSMC010000015.1"/>
</dbReference>
<keyword evidence="2" id="KW-0238">DNA-binding</keyword>
<dbReference type="SMART" id="SM00421">
    <property type="entry name" value="HTH_LUXR"/>
    <property type="match status" value="1"/>
</dbReference>
<name>A0ABW0LKX2_9BACI</name>
<dbReference type="InterPro" id="IPR000792">
    <property type="entry name" value="Tscrpt_reg_LuxR_C"/>
</dbReference>
<dbReference type="PANTHER" id="PTHR44688:SF16">
    <property type="entry name" value="DNA-BINDING TRANSCRIPTIONAL ACTIVATOR DEVR_DOSR"/>
    <property type="match status" value="1"/>
</dbReference>